<dbReference type="InterPro" id="IPR022907">
    <property type="entry name" value="VapC_family"/>
</dbReference>
<comment type="function">
    <text evidence="8">Toxic component of a toxin-antitoxin (TA) system. An RNase.</text>
</comment>
<dbReference type="InterPro" id="IPR050556">
    <property type="entry name" value="Type_II_TA_system_RNase"/>
</dbReference>
<dbReference type="SUPFAM" id="SSF88723">
    <property type="entry name" value="PIN domain-like"/>
    <property type="match status" value="1"/>
</dbReference>
<evidence type="ECO:0000259" key="9">
    <source>
        <dbReference type="Pfam" id="PF01850"/>
    </source>
</evidence>
<evidence type="ECO:0000256" key="7">
    <source>
        <dbReference type="ARBA" id="ARBA00038093"/>
    </source>
</evidence>
<protein>
    <recommendedName>
        <fullName evidence="8">Ribonuclease VapC</fullName>
        <shortName evidence="8">RNase VapC</shortName>
        <ecNumber evidence="8">3.1.-.-</ecNumber>
    </recommendedName>
    <alternativeName>
        <fullName evidence="8">Toxin VapC</fullName>
    </alternativeName>
</protein>
<gene>
    <name evidence="8" type="primary">vapC</name>
    <name evidence="10" type="ORF">SAMN05660706_12526</name>
</gene>
<dbReference type="CDD" id="cd09881">
    <property type="entry name" value="PIN_VapC4-5_FitB-like"/>
    <property type="match status" value="1"/>
</dbReference>
<evidence type="ECO:0000256" key="3">
    <source>
        <dbReference type="ARBA" id="ARBA00022722"/>
    </source>
</evidence>
<feature type="domain" description="PIN" evidence="9">
    <location>
        <begin position="4"/>
        <end position="124"/>
    </location>
</feature>
<evidence type="ECO:0000313" key="10">
    <source>
        <dbReference type="EMBL" id="SFR12429.1"/>
    </source>
</evidence>
<dbReference type="EMBL" id="FOYM01000025">
    <property type="protein sequence ID" value="SFR12429.1"/>
    <property type="molecule type" value="Genomic_DNA"/>
</dbReference>
<dbReference type="AlphaFoldDB" id="A0A1I6E3U4"/>
<dbReference type="GO" id="GO:0004540">
    <property type="term" value="F:RNA nuclease activity"/>
    <property type="evidence" value="ECO:0007669"/>
    <property type="project" value="InterPro"/>
</dbReference>
<dbReference type="STRING" id="39060.SAMN05660706_12526"/>
<reference evidence="11" key="1">
    <citation type="submission" date="2016-10" db="EMBL/GenBank/DDBJ databases">
        <authorList>
            <person name="Varghese N."/>
            <person name="Submissions S."/>
        </authorList>
    </citation>
    <scope>NUCLEOTIDE SEQUENCE [LARGE SCALE GENOMIC DNA]</scope>
    <source>
        <strain evidence="11">DSM 3669</strain>
    </source>
</reference>
<keyword evidence="3 8" id="KW-0540">Nuclease</keyword>
<name>A0A1I6E3U4_9FIRM</name>
<comment type="similarity">
    <text evidence="7 8">Belongs to the PINc/VapC protein family.</text>
</comment>
<keyword evidence="11" id="KW-1185">Reference proteome</keyword>
<dbReference type="InterPro" id="IPR002716">
    <property type="entry name" value="PIN_dom"/>
</dbReference>
<dbReference type="OrthoDB" id="9796690at2"/>
<dbReference type="GO" id="GO:0090729">
    <property type="term" value="F:toxin activity"/>
    <property type="evidence" value="ECO:0007669"/>
    <property type="project" value="UniProtKB-KW"/>
</dbReference>
<dbReference type="InterPro" id="IPR029060">
    <property type="entry name" value="PIN-like_dom_sf"/>
</dbReference>
<dbReference type="PANTHER" id="PTHR33653:SF1">
    <property type="entry name" value="RIBONUCLEASE VAPC2"/>
    <property type="match status" value="1"/>
</dbReference>
<evidence type="ECO:0000313" key="11">
    <source>
        <dbReference type="Proteomes" id="UP000199584"/>
    </source>
</evidence>
<keyword evidence="8" id="KW-0800">Toxin</keyword>
<dbReference type="GO" id="GO:0016787">
    <property type="term" value="F:hydrolase activity"/>
    <property type="evidence" value="ECO:0007669"/>
    <property type="project" value="UniProtKB-KW"/>
</dbReference>
<feature type="binding site" evidence="8">
    <location>
        <position position="7"/>
    </location>
    <ligand>
        <name>Mg(2+)</name>
        <dbReference type="ChEBI" id="CHEBI:18420"/>
    </ligand>
</feature>
<sequence>MVKYLLDTDWAVYYLRGKKSIVKAIDEYRKEGIAISSISIAELYDGIYRSPNPEQKEIVLLDFLEGLRIINITKPIARVFGKRRAELKKKDLTVSDLDLLIACAAEYHNLFILTNNRKHFEKIPGIKGIISLPE</sequence>
<evidence type="ECO:0000256" key="8">
    <source>
        <dbReference type="HAMAP-Rule" id="MF_00265"/>
    </source>
</evidence>
<evidence type="ECO:0000256" key="1">
    <source>
        <dbReference type="ARBA" id="ARBA00001946"/>
    </source>
</evidence>
<accession>A0A1I6E3U4</accession>
<dbReference type="RefSeq" id="WP_092485589.1">
    <property type="nucleotide sequence ID" value="NZ_FOYM01000025.1"/>
</dbReference>
<evidence type="ECO:0000256" key="4">
    <source>
        <dbReference type="ARBA" id="ARBA00022723"/>
    </source>
</evidence>
<dbReference type="PANTHER" id="PTHR33653">
    <property type="entry name" value="RIBONUCLEASE VAPC2"/>
    <property type="match status" value="1"/>
</dbReference>
<dbReference type="Gene3D" id="3.40.50.1010">
    <property type="entry name" value="5'-nuclease"/>
    <property type="match status" value="1"/>
</dbReference>
<dbReference type="EC" id="3.1.-.-" evidence="8"/>
<dbReference type="HAMAP" id="MF_00265">
    <property type="entry name" value="VapC_Nob1"/>
    <property type="match status" value="1"/>
</dbReference>
<evidence type="ECO:0000256" key="2">
    <source>
        <dbReference type="ARBA" id="ARBA00022649"/>
    </source>
</evidence>
<proteinExistence type="inferred from homology"/>
<evidence type="ECO:0000256" key="6">
    <source>
        <dbReference type="ARBA" id="ARBA00022842"/>
    </source>
</evidence>
<dbReference type="GO" id="GO:0000287">
    <property type="term" value="F:magnesium ion binding"/>
    <property type="evidence" value="ECO:0007669"/>
    <property type="project" value="UniProtKB-UniRule"/>
</dbReference>
<keyword evidence="5 8" id="KW-0378">Hydrolase</keyword>
<dbReference type="Proteomes" id="UP000199584">
    <property type="component" value="Unassembled WGS sequence"/>
</dbReference>
<keyword evidence="6 8" id="KW-0460">Magnesium</keyword>
<evidence type="ECO:0000256" key="5">
    <source>
        <dbReference type="ARBA" id="ARBA00022801"/>
    </source>
</evidence>
<keyword evidence="4 8" id="KW-0479">Metal-binding</keyword>
<comment type="cofactor">
    <cofactor evidence="1 8">
        <name>Mg(2+)</name>
        <dbReference type="ChEBI" id="CHEBI:18420"/>
    </cofactor>
</comment>
<keyword evidence="2 8" id="KW-1277">Toxin-antitoxin system</keyword>
<feature type="binding site" evidence="8">
    <location>
        <position position="98"/>
    </location>
    <ligand>
        <name>Mg(2+)</name>
        <dbReference type="ChEBI" id="CHEBI:18420"/>
    </ligand>
</feature>
<organism evidence="10 11">
    <name type="scientific">Desulfoscipio geothermicus DSM 3669</name>
    <dbReference type="NCBI Taxonomy" id="1121426"/>
    <lineage>
        <taxon>Bacteria</taxon>
        <taxon>Bacillati</taxon>
        <taxon>Bacillota</taxon>
        <taxon>Clostridia</taxon>
        <taxon>Eubacteriales</taxon>
        <taxon>Desulfallaceae</taxon>
        <taxon>Desulfoscipio</taxon>
    </lineage>
</organism>
<dbReference type="Pfam" id="PF01850">
    <property type="entry name" value="PIN"/>
    <property type="match status" value="1"/>
</dbReference>